<name>A0A1I0EC73_9GAMM</name>
<dbReference type="FunFam" id="3.30.70.270:FF:000001">
    <property type="entry name" value="Diguanylate cyclase domain protein"/>
    <property type="match status" value="1"/>
</dbReference>
<dbReference type="Gene3D" id="3.30.70.270">
    <property type="match status" value="1"/>
</dbReference>
<accession>A0A1I0EC73</accession>
<reference evidence="7" key="1">
    <citation type="submission" date="2016-10" db="EMBL/GenBank/DDBJ databases">
        <authorList>
            <person name="Varghese N."/>
            <person name="Submissions S."/>
        </authorList>
    </citation>
    <scope>NUCLEOTIDE SEQUENCE [LARGE SCALE GENOMIC DNA]</scope>
    <source>
        <strain evidence="7">CGMCC 1.6489</strain>
    </source>
</reference>
<feature type="transmembrane region" description="Helical" evidence="4">
    <location>
        <begin position="163"/>
        <end position="183"/>
    </location>
</feature>
<dbReference type="NCBIfam" id="TIGR00254">
    <property type="entry name" value="GGDEF"/>
    <property type="match status" value="1"/>
</dbReference>
<comment type="cofactor">
    <cofactor evidence="1">
        <name>Mg(2+)</name>
        <dbReference type="ChEBI" id="CHEBI:18420"/>
    </cofactor>
</comment>
<protein>
    <recommendedName>
        <fullName evidence="2">diguanylate cyclase</fullName>
        <ecNumber evidence="2">2.7.7.65</ecNumber>
    </recommendedName>
</protein>
<dbReference type="InterPro" id="IPR050469">
    <property type="entry name" value="Diguanylate_Cyclase"/>
</dbReference>
<dbReference type="AlphaFoldDB" id="A0A1I0EC73"/>
<keyword evidence="7" id="KW-1185">Reference proteome</keyword>
<dbReference type="SMART" id="SM00267">
    <property type="entry name" value="GGDEF"/>
    <property type="match status" value="1"/>
</dbReference>
<dbReference type="SUPFAM" id="SSF55073">
    <property type="entry name" value="Nucleotide cyclase"/>
    <property type="match status" value="1"/>
</dbReference>
<gene>
    <name evidence="6" type="ORF">SAMN04487962_109102</name>
</gene>
<dbReference type="RefSeq" id="WP_091851725.1">
    <property type="nucleotide sequence ID" value="NZ_FOHZ01000009.1"/>
</dbReference>
<dbReference type="GO" id="GO:0052621">
    <property type="term" value="F:diguanylate cyclase activity"/>
    <property type="evidence" value="ECO:0007669"/>
    <property type="project" value="UniProtKB-EC"/>
</dbReference>
<sequence>MTAESIEQRIQRAQSLRLKRMIWGFANHACTALAVIGLYLGGFLPMEPVLVFFASSLLCGTLLVLVLQFGINLRFKDPSMTMIQIIWPVIPSLYVMFFVALPQGRILFLLLATGGIMFGALALNRRQMLTIAWLFWLGYLGLVLVLGWLAPERIYWPLEAVTLFAYASVLSIVAYLGSFISELRHQLSIRNRELKHANVELVELATRDSLTSLPNRRTVMEQFEREVARSERQSPGPKALGISVLDIDHFKRINDTFGHQAGDEILRKVSRTIQATIRKGDYVGRIGGEEFLLIFPDTSPDHAVPAAERIRKAVEALRFDELPEGYRVTVSQGVTIHQVGETLQTTFKRADEALYQAKNSGRNQVLAA</sequence>
<keyword evidence="4" id="KW-1133">Transmembrane helix</keyword>
<evidence type="ECO:0000256" key="4">
    <source>
        <dbReference type="SAM" id="Phobius"/>
    </source>
</evidence>
<feature type="transmembrane region" description="Helical" evidence="4">
    <location>
        <begin position="83"/>
        <end position="100"/>
    </location>
</feature>
<dbReference type="Pfam" id="PF00990">
    <property type="entry name" value="GGDEF"/>
    <property type="match status" value="1"/>
</dbReference>
<feature type="transmembrane region" description="Helical" evidence="4">
    <location>
        <begin position="106"/>
        <end position="124"/>
    </location>
</feature>
<dbReference type="GO" id="GO:0043709">
    <property type="term" value="P:cell adhesion involved in single-species biofilm formation"/>
    <property type="evidence" value="ECO:0007669"/>
    <property type="project" value="TreeGrafter"/>
</dbReference>
<comment type="catalytic activity">
    <reaction evidence="3">
        <text>2 GTP = 3',3'-c-di-GMP + 2 diphosphate</text>
        <dbReference type="Rhea" id="RHEA:24898"/>
        <dbReference type="ChEBI" id="CHEBI:33019"/>
        <dbReference type="ChEBI" id="CHEBI:37565"/>
        <dbReference type="ChEBI" id="CHEBI:58805"/>
        <dbReference type="EC" id="2.7.7.65"/>
    </reaction>
</comment>
<evidence type="ECO:0000256" key="1">
    <source>
        <dbReference type="ARBA" id="ARBA00001946"/>
    </source>
</evidence>
<dbReference type="InterPro" id="IPR000160">
    <property type="entry name" value="GGDEF_dom"/>
</dbReference>
<feature type="transmembrane region" description="Helical" evidence="4">
    <location>
        <begin position="21"/>
        <end position="44"/>
    </location>
</feature>
<feature type="domain" description="GGDEF" evidence="5">
    <location>
        <begin position="238"/>
        <end position="368"/>
    </location>
</feature>
<dbReference type="Proteomes" id="UP000198762">
    <property type="component" value="Unassembled WGS sequence"/>
</dbReference>
<evidence type="ECO:0000256" key="3">
    <source>
        <dbReference type="ARBA" id="ARBA00034247"/>
    </source>
</evidence>
<dbReference type="PROSITE" id="PS50887">
    <property type="entry name" value="GGDEF"/>
    <property type="match status" value="1"/>
</dbReference>
<keyword evidence="4" id="KW-0472">Membrane</keyword>
<feature type="transmembrane region" description="Helical" evidence="4">
    <location>
        <begin position="131"/>
        <end position="151"/>
    </location>
</feature>
<organism evidence="6 7">
    <name type="scientific">Marinobacter segnicrescens</name>
    <dbReference type="NCBI Taxonomy" id="430453"/>
    <lineage>
        <taxon>Bacteria</taxon>
        <taxon>Pseudomonadati</taxon>
        <taxon>Pseudomonadota</taxon>
        <taxon>Gammaproteobacteria</taxon>
        <taxon>Pseudomonadales</taxon>
        <taxon>Marinobacteraceae</taxon>
        <taxon>Marinobacter</taxon>
    </lineage>
</organism>
<keyword evidence="4" id="KW-0812">Transmembrane</keyword>
<dbReference type="GO" id="GO:0005886">
    <property type="term" value="C:plasma membrane"/>
    <property type="evidence" value="ECO:0007669"/>
    <property type="project" value="TreeGrafter"/>
</dbReference>
<feature type="transmembrane region" description="Helical" evidence="4">
    <location>
        <begin position="50"/>
        <end position="71"/>
    </location>
</feature>
<dbReference type="PANTHER" id="PTHR45138:SF9">
    <property type="entry name" value="DIGUANYLATE CYCLASE DGCM-RELATED"/>
    <property type="match status" value="1"/>
</dbReference>
<dbReference type="CDD" id="cd01949">
    <property type="entry name" value="GGDEF"/>
    <property type="match status" value="1"/>
</dbReference>
<evidence type="ECO:0000256" key="2">
    <source>
        <dbReference type="ARBA" id="ARBA00012528"/>
    </source>
</evidence>
<dbReference type="OrthoDB" id="9759607at2"/>
<proteinExistence type="predicted"/>
<dbReference type="EMBL" id="FOHZ01000009">
    <property type="protein sequence ID" value="SET42551.1"/>
    <property type="molecule type" value="Genomic_DNA"/>
</dbReference>
<dbReference type="STRING" id="430453.SAMN04487962_109102"/>
<dbReference type="GO" id="GO:1902201">
    <property type="term" value="P:negative regulation of bacterial-type flagellum-dependent cell motility"/>
    <property type="evidence" value="ECO:0007669"/>
    <property type="project" value="TreeGrafter"/>
</dbReference>
<dbReference type="EC" id="2.7.7.65" evidence="2"/>
<dbReference type="InterPro" id="IPR029787">
    <property type="entry name" value="Nucleotide_cyclase"/>
</dbReference>
<dbReference type="InterPro" id="IPR043128">
    <property type="entry name" value="Rev_trsase/Diguanyl_cyclase"/>
</dbReference>
<dbReference type="PANTHER" id="PTHR45138">
    <property type="entry name" value="REGULATORY COMPONENTS OF SENSORY TRANSDUCTION SYSTEM"/>
    <property type="match status" value="1"/>
</dbReference>
<evidence type="ECO:0000313" key="6">
    <source>
        <dbReference type="EMBL" id="SET42551.1"/>
    </source>
</evidence>
<evidence type="ECO:0000313" key="7">
    <source>
        <dbReference type="Proteomes" id="UP000198762"/>
    </source>
</evidence>
<evidence type="ECO:0000259" key="5">
    <source>
        <dbReference type="PROSITE" id="PS50887"/>
    </source>
</evidence>